<feature type="transmembrane region" description="Helical" evidence="3">
    <location>
        <begin position="182"/>
        <end position="201"/>
    </location>
</feature>
<sequence length="528" mass="56262">MTSIPEGTRPKKSRDPKGLLRYVALFLGEVRDGLTMINMQSAFMIVSKNYSEKQAGILFFVFGMSQFLFQTPAGYLMDYTDHKILWLSCASAATTVLTLLTAAFAQEKGGNLLLMVLIKFVQGAVTSFIPPGLNSITQGIVGSVGMTKQVAMNEMCNHFGTAVIVLTGSLLGFALYPNIGSLFIVSPIACAGVLFFLNSIHPDDIDHAAARGLVLETKGDIPKSGSKSSLGSGYKPPAPDSEEYGMKSAASTDSTKAKKKSLLTTPSFNFGWGSSGSTIGESNAPKADTPLQVLRNPTLLTFTIIVFLFHTANGTILPLVMQSLAIGNGRSGILFSGLCIIVAQLVMVASAKICGDYSTKYGRKVLFLIGFFSVPVRCAILTLLTHVKNDYDETPIWLQVVILSTQILDGVGAGTFGTMYILVTSDLAGGTGRFSMILGVTTAAMSIGGTVSGYLGQAMAEDISYLAAFAILGVMGLVPALLYLFCMPETLPEYARQESGKDALSDMMSIAEHEEESGKNTKPYVELT</sequence>
<dbReference type="EMBL" id="HBGO01033884">
    <property type="protein sequence ID" value="CAD9358728.1"/>
    <property type="molecule type" value="Transcribed_RNA"/>
</dbReference>
<dbReference type="SUPFAM" id="SSF103473">
    <property type="entry name" value="MFS general substrate transporter"/>
    <property type="match status" value="1"/>
</dbReference>
<feature type="transmembrane region" description="Helical" evidence="3">
    <location>
        <begin position="84"/>
        <end position="106"/>
    </location>
</feature>
<dbReference type="GO" id="GO:0022857">
    <property type="term" value="F:transmembrane transporter activity"/>
    <property type="evidence" value="ECO:0007669"/>
    <property type="project" value="InterPro"/>
</dbReference>
<comment type="subcellular location">
    <subcellularLocation>
        <location evidence="1">Membrane</location>
        <topology evidence="1">Multi-pass membrane protein</topology>
    </subcellularLocation>
</comment>
<feature type="domain" description="Major facilitator superfamily (MFS) profile" evidence="4">
    <location>
        <begin position="298"/>
        <end position="528"/>
    </location>
</feature>
<feature type="transmembrane region" description="Helical" evidence="3">
    <location>
        <begin position="434"/>
        <end position="457"/>
    </location>
</feature>
<feature type="transmembrane region" description="Helical" evidence="3">
    <location>
        <begin position="365"/>
        <end position="384"/>
    </location>
</feature>
<protein>
    <recommendedName>
        <fullName evidence="4">Major facilitator superfamily (MFS) profile domain-containing protein</fullName>
    </recommendedName>
</protein>
<dbReference type="AlphaFoldDB" id="A0A7S2EWR4"/>
<evidence type="ECO:0000256" key="2">
    <source>
        <dbReference type="SAM" id="MobiDB-lite"/>
    </source>
</evidence>
<dbReference type="InterPro" id="IPR020846">
    <property type="entry name" value="MFS_dom"/>
</dbReference>
<proteinExistence type="predicted"/>
<feature type="transmembrane region" description="Helical" evidence="3">
    <location>
        <begin position="299"/>
        <end position="321"/>
    </location>
</feature>
<evidence type="ECO:0000259" key="4">
    <source>
        <dbReference type="PROSITE" id="PS50850"/>
    </source>
</evidence>
<dbReference type="InterPro" id="IPR011701">
    <property type="entry name" value="MFS"/>
</dbReference>
<dbReference type="GO" id="GO:0016020">
    <property type="term" value="C:membrane"/>
    <property type="evidence" value="ECO:0007669"/>
    <property type="project" value="UniProtKB-SubCell"/>
</dbReference>
<dbReference type="InterPro" id="IPR036259">
    <property type="entry name" value="MFS_trans_sf"/>
</dbReference>
<feature type="compositionally biased region" description="Low complexity" evidence="2">
    <location>
        <begin position="222"/>
        <end position="235"/>
    </location>
</feature>
<name>A0A7S2EWR4_TRICV</name>
<feature type="region of interest" description="Disordered" evidence="2">
    <location>
        <begin position="221"/>
        <end position="252"/>
    </location>
</feature>
<dbReference type="PANTHER" id="PTHR23539">
    <property type="entry name" value="MFS TRANSPORTER"/>
    <property type="match status" value="1"/>
</dbReference>
<gene>
    <name evidence="5" type="ORF">OSIN01602_LOCUS19568</name>
</gene>
<evidence type="ECO:0000256" key="3">
    <source>
        <dbReference type="SAM" id="Phobius"/>
    </source>
</evidence>
<feature type="transmembrane region" description="Helical" evidence="3">
    <location>
        <begin position="112"/>
        <end position="134"/>
    </location>
</feature>
<accession>A0A7S2EWR4</accession>
<feature type="transmembrane region" description="Helical" evidence="3">
    <location>
        <begin position="155"/>
        <end position="176"/>
    </location>
</feature>
<evidence type="ECO:0000313" key="5">
    <source>
        <dbReference type="EMBL" id="CAD9358728.1"/>
    </source>
</evidence>
<keyword evidence="3" id="KW-1133">Transmembrane helix</keyword>
<evidence type="ECO:0000256" key="1">
    <source>
        <dbReference type="ARBA" id="ARBA00004141"/>
    </source>
</evidence>
<feature type="transmembrane region" description="Helical" evidence="3">
    <location>
        <begin position="57"/>
        <end position="77"/>
    </location>
</feature>
<dbReference type="PANTHER" id="PTHR23539:SF1">
    <property type="entry name" value="MAJOR FACILITATOR SUPERFAMILY (MFS) PROFILE DOMAIN-CONTAINING PROTEIN"/>
    <property type="match status" value="1"/>
</dbReference>
<organism evidence="5">
    <name type="scientific">Trieres chinensis</name>
    <name type="common">Marine centric diatom</name>
    <name type="synonym">Odontella sinensis</name>
    <dbReference type="NCBI Taxonomy" id="1514140"/>
    <lineage>
        <taxon>Eukaryota</taxon>
        <taxon>Sar</taxon>
        <taxon>Stramenopiles</taxon>
        <taxon>Ochrophyta</taxon>
        <taxon>Bacillariophyta</taxon>
        <taxon>Mediophyceae</taxon>
        <taxon>Biddulphiophycidae</taxon>
        <taxon>Eupodiscales</taxon>
        <taxon>Parodontellaceae</taxon>
        <taxon>Trieres</taxon>
    </lineage>
</organism>
<feature type="transmembrane region" description="Helical" evidence="3">
    <location>
        <begin position="333"/>
        <end position="353"/>
    </location>
</feature>
<keyword evidence="3" id="KW-0472">Membrane</keyword>
<dbReference type="Pfam" id="PF07690">
    <property type="entry name" value="MFS_1"/>
    <property type="match status" value="1"/>
</dbReference>
<feature type="transmembrane region" description="Helical" evidence="3">
    <location>
        <begin position="463"/>
        <end position="486"/>
    </location>
</feature>
<keyword evidence="3" id="KW-0812">Transmembrane</keyword>
<dbReference type="Gene3D" id="1.20.1250.20">
    <property type="entry name" value="MFS general substrate transporter like domains"/>
    <property type="match status" value="2"/>
</dbReference>
<reference evidence="5" key="1">
    <citation type="submission" date="2021-01" db="EMBL/GenBank/DDBJ databases">
        <authorList>
            <person name="Corre E."/>
            <person name="Pelletier E."/>
            <person name="Niang G."/>
            <person name="Scheremetjew M."/>
            <person name="Finn R."/>
            <person name="Kale V."/>
            <person name="Holt S."/>
            <person name="Cochrane G."/>
            <person name="Meng A."/>
            <person name="Brown T."/>
            <person name="Cohen L."/>
        </authorList>
    </citation>
    <scope>NUCLEOTIDE SEQUENCE</scope>
    <source>
        <strain evidence="5">Grunow 1884</strain>
    </source>
</reference>
<feature type="transmembrane region" description="Helical" evidence="3">
    <location>
        <begin position="396"/>
        <end position="422"/>
    </location>
</feature>
<dbReference type="PROSITE" id="PS50850">
    <property type="entry name" value="MFS"/>
    <property type="match status" value="1"/>
</dbReference>